<comment type="caution">
    <text evidence="1">The sequence shown here is derived from an EMBL/GenBank/DDBJ whole genome shotgun (WGS) entry which is preliminary data.</text>
</comment>
<dbReference type="Proteomes" id="UP000824469">
    <property type="component" value="Unassembled WGS sequence"/>
</dbReference>
<accession>A0AA38GZW2</accession>
<reference evidence="1 2" key="1">
    <citation type="journal article" date="2021" name="Nat. Plants">
        <title>The Taxus genome provides insights into paclitaxel biosynthesis.</title>
        <authorList>
            <person name="Xiong X."/>
            <person name="Gou J."/>
            <person name="Liao Q."/>
            <person name="Li Y."/>
            <person name="Zhou Q."/>
            <person name="Bi G."/>
            <person name="Li C."/>
            <person name="Du R."/>
            <person name="Wang X."/>
            <person name="Sun T."/>
            <person name="Guo L."/>
            <person name="Liang H."/>
            <person name="Lu P."/>
            <person name="Wu Y."/>
            <person name="Zhang Z."/>
            <person name="Ro D.K."/>
            <person name="Shang Y."/>
            <person name="Huang S."/>
            <person name="Yan J."/>
        </authorList>
    </citation>
    <scope>NUCLEOTIDE SEQUENCE [LARGE SCALE GENOMIC DNA]</scope>
    <source>
        <strain evidence="1">Ta-2019</strain>
    </source>
</reference>
<gene>
    <name evidence="1" type="ORF">KI387_002980</name>
</gene>
<name>A0AA38GZW2_TAXCH</name>
<dbReference type="AlphaFoldDB" id="A0AA38GZW2"/>
<dbReference type="EMBL" id="JAHRHJ020000001">
    <property type="protein sequence ID" value="KAH9330872.1"/>
    <property type="molecule type" value="Genomic_DNA"/>
</dbReference>
<proteinExistence type="predicted"/>
<evidence type="ECO:0000313" key="2">
    <source>
        <dbReference type="Proteomes" id="UP000824469"/>
    </source>
</evidence>
<dbReference type="Gene3D" id="3.40.50.11320">
    <property type="match status" value="1"/>
</dbReference>
<sequence length="150" mass="17590">MKMQLRQSWPQEPLPIIWPGSYNYPLLSHTTLVRAMEAVSYEEFEYKDLYQNASRAVAKWPPVYGYSVESRNPIILTYASVRGVAHEVPYTSPYQVLTLFRAFITVRSMEAVSYEEFEYKDLYQNASRPVGDDKLNWLAELEKQRHVLCK</sequence>
<organism evidence="1 2">
    <name type="scientific">Taxus chinensis</name>
    <name type="common">Chinese yew</name>
    <name type="synonym">Taxus wallichiana var. chinensis</name>
    <dbReference type="NCBI Taxonomy" id="29808"/>
    <lineage>
        <taxon>Eukaryota</taxon>
        <taxon>Viridiplantae</taxon>
        <taxon>Streptophyta</taxon>
        <taxon>Embryophyta</taxon>
        <taxon>Tracheophyta</taxon>
        <taxon>Spermatophyta</taxon>
        <taxon>Pinopsida</taxon>
        <taxon>Pinidae</taxon>
        <taxon>Conifers II</taxon>
        <taxon>Cupressales</taxon>
        <taxon>Taxaceae</taxon>
        <taxon>Taxus</taxon>
    </lineage>
</organism>
<protein>
    <submittedName>
        <fullName evidence="1">Uncharacterized protein</fullName>
    </submittedName>
</protein>
<keyword evidence="2" id="KW-1185">Reference proteome</keyword>
<evidence type="ECO:0000313" key="1">
    <source>
        <dbReference type="EMBL" id="KAH9330872.1"/>
    </source>
</evidence>